<gene>
    <name evidence="2" type="ORF">KIPB_009146</name>
</gene>
<dbReference type="EMBL" id="BDIP01003021">
    <property type="protein sequence ID" value="GCA63305.1"/>
    <property type="molecule type" value="Genomic_DNA"/>
</dbReference>
<organism evidence="2 3">
    <name type="scientific">Kipferlia bialata</name>
    <dbReference type="NCBI Taxonomy" id="797122"/>
    <lineage>
        <taxon>Eukaryota</taxon>
        <taxon>Metamonada</taxon>
        <taxon>Carpediemonas-like organisms</taxon>
        <taxon>Kipferlia</taxon>
    </lineage>
</organism>
<name>A0A391NP05_9EUKA</name>
<feature type="compositionally biased region" description="Polar residues" evidence="1">
    <location>
        <begin position="1"/>
        <end position="13"/>
    </location>
</feature>
<proteinExistence type="predicted"/>
<comment type="caution">
    <text evidence="2">The sequence shown here is derived from an EMBL/GenBank/DDBJ whole genome shotgun (WGS) entry which is preliminary data.</text>
</comment>
<reference evidence="2 3" key="1">
    <citation type="journal article" date="2018" name="PLoS ONE">
        <title>The draft genome of Kipferlia bialata reveals reductive genome evolution in fornicate parasites.</title>
        <authorList>
            <person name="Tanifuji G."/>
            <person name="Takabayashi S."/>
            <person name="Kume K."/>
            <person name="Takagi M."/>
            <person name="Nakayama T."/>
            <person name="Kamikawa R."/>
            <person name="Inagaki Y."/>
            <person name="Hashimoto T."/>
        </authorList>
    </citation>
    <scope>NUCLEOTIDE SEQUENCE [LARGE SCALE GENOMIC DNA]</scope>
    <source>
        <strain evidence="2">NY0173</strain>
    </source>
</reference>
<feature type="region of interest" description="Disordered" evidence="1">
    <location>
        <begin position="1"/>
        <end position="25"/>
    </location>
</feature>
<sequence length="65" mass="6622">MASSGEVSVSTECGSVHDVATAPEPQDVVMDVVTEVVQGEGEGEREAVSESTSKLGTAALTPLLF</sequence>
<evidence type="ECO:0000313" key="2">
    <source>
        <dbReference type="EMBL" id="GCA63305.1"/>
    </source>
</evidence>
<accession>A0A391NP05</accession>
<feature type="non-terminal residue" evidence="2">
    <location>
        <position position="65"/>
    </location>
</feature>
<keyword evidence="3" id="KW-1185">Reference proteome</keyword>
<dbReference type="Proteomes" id="UP000265618">
    <property type="component" value="Unassembled WGS sequence"/>
</dbReference>
<evidence type="ECO:0000256" key="1">
    <source>
        <dbReference type="SAM" id="MobiDB-lite"/>
    </source>
</evidence>
<evidence type="ECO:0000313" key="3">
    <source>
        <dbReference type="Proteomes" id="UP000265618"/>
    </source>
</evidence>
<protein>
    <submittedName>
        <fullName evidence="2">Uncharacterized protein</fullName>
    </submittedName>
</protein>
<dbReference type="AlphaFoldDB" id="A0A391NP05"/>